<organism evidence="1 2">
    <name type="scientific">Butyrivibrio hungatei DSM 14810</name>
    <dbReference type="NCBI Taxonomy" id="1121132"/>
    <lineage>
        <taxon>Bacteria</taxon>
        <taxon>Bacillati</taxon>
        <taxon>Bacillota</taxon>
        <taxon>Clostridia</taxon>
        <taxon>Lachnospirales</taxon>
        <taxon>Lachnospiraceae</taxon>
        <taxon>Butyrivibrio</taxon>
    </lineage>
</organism>
<dbReference type="Proteomes" id="UP000184097">
    <property type="component" value="Unassembled WGS sequence"/>
</dbReference>
<protein>
    <submittedName>
        <fullName evidence="1">Uncharacterized protein</fullName>
    </submittedName>
</protein>
<name>A0A1M7RTJ0_9FIRM</name>
<dbReference type="RefSeq" id="WP_072700436.1">
    <property type="nucleotide sequence ID" value="NZ_FRDH01000003.1"/>
</dbReference>
<dbReference type="EMBL" id="FRDH01000003">
    <property type="protein sequence ID" value="SHN49446.1"/>
    <property type="molecule type" value="Genomic_DNA"/>
</dbReference>
<accession>A0A1M7RTJ0</accession>
<evidence type="ECO:0000313" key="1">
    <source>
        <dbReference type="EMBL" id="SHN49446.1"/>
    </source>
</evidence>
<reference evidence="1 2" key="1">
    <citation type="submission" date="2016-12" db="EMBL/GenBank/DDBJ databases">
        <authorList>
            <person name="Song W.-J."/>
            <person name="Kurnit D.M."/>
        </authorList>
    </citation>
    <scope>NUCLEOTIDE SEQUENCE [LARGE SCALE GENOMIC DNA]</scope>
    <source>
        <strain evidence="1 2">DSM 14810</strain>
    </source>
</reference>
<evidence type="ECO:0000313" key="2">
    <source>
        <dbReference type="Proteomes" id="UP000184097"/>
    </source>
</evidence>
<sequence length="109" mass="12497">MIMHVSRESVSNGDDYDRVASLEYKEDEMLSSFLKSKVAEYLPYTNGLTVWAIYMDSDESQEVSERENPEKKVAFIRMNGNRCVKVEIKGGDRAVSSFGTDKMYCAVYR</sequence>
<gene>
    <name evidence="1" type="ORF">SAMN02745247_00304</name>
</gene>
<proteinExistence type="predicted"/>
<dbReference type="AlphaFoldDB" id="A0A1M7RTJ0"/>